<dbReference type="Proteomes" id="UP000243797">
    <property type="component" value="Unassembled WGS sequence"/>
</dbReference>
<evidence type="ECO:0000256" key="6">
    <source>
        <dbReference type="SAM" id="MobiDB-lite"/>
    </source>
</evidence>
<evidence type="ECO:0000313" key="10">
    <source>
        <dbReference type="Proteomes" id="UP000243797"/>
    </source>
</evidence>
<dbReference type="OrthoDB" id="4682787at2759"/>
<keyword evidence="2 7" id="KW-0812">Transmembrane</keyword>
<evidence type="ECO:0000256" key="3">
    <source>
        <dbReference type="ARBA" id="ARBA00022989"/>
    </source>
</evidence>
<accession>A0A2K1QIW8</accession>
<keyword evidence="10" id="KW-1185">Reference proteome</keyword>
<reference evidence="9 10" key="1">
    <citation type="submission" date="2017-06" db="EMBL/GenBank/DDBJ databases">
        <title>Draft genome sequence of a variant of Elsinoe murrayae.</title>
        <authorList>
            <person name="Cheng Q."/>
        </authorList>
    </citation>
    <scope>NUCLEOTIDE SEQUENCE [LARGE SCALE GENOMIC DNA]</scope>
    <source>
        <strain evidence="9 10">CQ-2017a</strain>
    </source>
</reference>
<dbReference type="EMBL" id="NKHZ01000081">
    <property type="protein sequence ID" value="PNS14839.1"/>
    <property type="molecule type" value="Genomic_DNA"/>
</dbReference>
<evidence type="ECO:0000256" key="2">
    <source>
        <dbReference type="ARBA" id="ARBA00022692"/>
    </source>
</evidence>
<gene>
    <name evidence="9" type="ORF">CAC42_2068</name>
</gene>
<dbReference type="InterPro" id="IPR049326">
    <property type="entry name" value="Rhodopsin_dom_fungi"/>
</dbReference>
<comment type="caution">
    <text evidence="9">The sequence shown here is derived from an EMBL/GenBank/DDBJ whole genome shotgun (WGS) entry which is preliminary data.</text>
</comment>
<dbReference type="InParanoid" id="A0A2K1QIW8"/>
<evidence type="ECO:0000256" key="5">
    <source>
        <dbReference type="ARBA" id="ARBA00038359"/>
    </source>
</evidence>
<feature type="transmembrane region" description="Helical" evidence="7">
    <location>
        <begin position="84"/>
        <end position="111"/>
    </location>
</feature>
<dbReference type="Pfam" id="PF20684">
    <property type="entry name" value="Fung_rhodopsin"/>
    <property type="match status" value="1"/>
</dbReference>
<feature type="transmembrane region" description="Helical" evidence="7">
    <location>
        <begin position="46"/>
        <end position="64"/>
    </location>
</feature>
<organism evidence="9 10">
    <name type="scientific">Sphaceloma murrayae</name>
    <dbReference type="NCBI Taxonomy" id="2082308"/>
    <lineage>
        <taxon>Eukaryota</taxon>
        <taxon>Fungi</taxon>
        <taxon>Dikarya</taxon>
        <taxon>Ascomycota</taxon>
        <taxon>Pezizomycotina</taxon>
        <taxon>Dothideomycetes</taxon>
        <taxon>Dothideomycetidae</taxon>
        <taxon>Myriangiales</taxon>
        <taxon>Elsinoaceae</taxon>
        <taxon>Sphaceloma</taxon>
    </lineage>
</organism>
<dbReference type="GO" id="GO:0016020">
    <property type="term" value="C:membrane"/>
    <property type="evidence" value="ECO:0007669"/>
    <property type="project" value="UniProtKB-SubCell"/>
</dbReference>
<comment type="subcellular location">
    <subcellularLocation>
        <location evidence="1">Membrane</location>
        <topology evidence="1">Multi-pass membrane protein</topology>
    </subcellularLocation>
</comment>
<evidence type="ECO:0000256" key="4">
    <source>
        <dbReference type="ARBA" id="ARBA00023136"/>
    </source>
</evidence>
<evidence type="ECO:0000313" key="9">
    <source>
        <dbReference type="EMBL" id="PNS14839.1"/>
    </source>
</evidence>
<name>A0A2K1QIW8_9PEZI</name>
<feature type="compositionally biased region" description="Polar residues" evidence="6">
    <location>
        <begin position="276"/>
        <end position="291"/>
    </location>
</feature>
<evidence type="ECO:0000256" key="7">
    <source>
        <dbReference type="SAM" id="Phobius"/>
    </source>
</evidence>
<feature type="transmembrane region" description="Helical" evidence="7">
    <location>
        <begin position="206"/>
        <end position="230"/>
    </location>
</feature>
<protein>
    <recommendedName>
        <fullName evidence="8">Rhodopsin domain-containing protein</fullName>
    </recommendedName>
</protein>
<dbReference type="AlphaFoldDB" id="A0A2K1QIW8"/>
<evidence type="ECO:0000259" key="8">
    <source>
        <dbReference type="Pfam" id="PF20684"/>
    </source>
</evidence>
<dbReference type="InterPro" id="IPR052337">
    <property type="entry name" value="SAT4-like"/>
</dbReference>
<feature type="transmembrane region" description="Helical" evidence="7">
    <location>
        <begin position="123"/>
        <end position="153"/>
    </location>
</feature>
<keyword evidence="4 7" id="KW-0472">Membrane</keyword>
<keyword evidence="3 7" id="KW-1133">Transmembrane helix</keyword>
<comment type="similarity">
    <text evidence="5">Belongs to the SAT4 family.</text>
</comment>
<proteinExistence type="inferred from homology"/>
<feature type="transmembrane region" description="Helical" evidence="7">
    <location>
        <begin position="173"/>
        <end position="194"/>
    </location>
</feature>
<dbReference type="PANTHER" id="PTHR33048:SF96">
    <property type="entry name" value="INTEGRAL MEMBRANE PROTEIN"/>
    <property type="match status" value="1"/>
</dbReference>
<sequence length="368" mass="40636">MSLTGILEGLKQLSAISTACLVITTIAVALRLYTRARILRKVDWDDYAMIASYLFFVATCVITLEVSKNIDDLFRGRRLNMKQLTTLVMADACLYICSMLMLKLSLGFFFLRIFVVHVPQRMIIYSIIIASTLMSLAYLFFTTLSCGLIHGFFPVHQECDSSTIYSIYSISWSSFNAFTDMTFVGISVHALWIANLPCRTKICASAVLVFGCLGGIASIVRIVILTTGSVGPAAFSMGVHSGHWTLVEDGLGITAASLACLRPLLRLLRNKLHPTSSRTGLTQPETTNALTEDNHSSKGFSRKLTGLPSALTAQGSRAPQIRDWREDRITTDMEFCSPNAAIMGSVFTMEERSMVDSRPRSLQTHNLL</sequence>
<evidence type="ECO:0000256" key="1">
    <source>
        <dbReference type="ARBA" id="ARBA00004141"/>
    </source>
</evidence>
<feature type="region of interest" description="Disordered" evidence="6">
    <location>
        <begin position="276"/>
        <end position="301"/>
    </location>
</feature>
<feature type="transmembrane region" description="Helical" evidence="7">
    <location>
        <begin position="12"/>
        <end position="34"/>
    </location>
</feature>
<dbReference type="PANTHER" id="PTHR33048">
    <property type="entry name" value="PTH11-LIKE INTEGRAL MEMBRANE PROTEIN (AFU_ORTHOLOGUE AFUA_5G11245)"/>
    <property type="match status" value="1"/>
</dbReference>
<feature type="domain" description="Rhodopsin" evidence="8">
    <location>
        <begin position="30"/>
        <end position="266"/>
    </location>
</feature>